<sequence length="76" mass="7675">MAPVSSRTRSDTVLLKALAFLAGLGSAACGLIGLREILLLVSGHAAVSGDRIGPAVACLGFSLSLGIVSARLLRSR</sequence>
<keyword evidence="1" id="KW-1133">Transmembrane helix</keyword>
<dbReference type="EMBL" id="BSPL01000017">
    <property type="protein sequence ID" value="GLS70833.1"/>
    <property type="molecule type" value="Genomic_DNA"/>
</dbReference>
<feature type="transmembrane region" description="Helical" evidence="1">
    <location>
        <begin position="52"/>
        <end position="73"/>
    </location>
</feature>
<proteinExistence type="predicted"/>
<dbReference type="Proteomes" id="UP001157440">
    <property type="component" value="Unassembled WGS sequence"/>
</dbReference>
<keyword evidence="1" id="KW-0472">Membrane</keyword>
<evidence type="ECO:0000256" key="1">
    <source>
        <dbReference type="SAM" id="Phobius"/>
    </source>
</evidence>
<dbReference type="AlphaFoldDB" id="A0AA37TML3"/>
<protein>
    <submittedName>
        <fullName evidence="2">Uncharacterized protein</fullName>
    </submittedName>
</protein>
<gene>
    <name evidence="2" type="ORF">GCM10007890_28460</name>
</gene>
<name>A0AA37TML3_9HYPH</name>
<organism evidence="2 3">
    <name type="scientific">Methylobacterium tardum</name>
    <dbReference type="NCBI Taxonomy" id="374432"/>
    <lineage>
        <taxon>Bacteria</taxon>
        <taxon>Pseudomonadati</taxon>
        <taxon>Pseudomonadota</taxon>
        <taxon>Alphaproteobacteria</taxon>
        <taxon>Hyphomicrobiales</taxon>
        <taxon>Methylobacteriaceae</taxon>
        <taxon>Methylobacterium</taxon>
    </lineage>
</organism>
<evidence type="ECO:0000313" key="3">
    <source>
        <dbReference type="Proteomes" id="UP001157440"/>
    </source>
</evidence>
<comment type="caution">
    <text evidence="2">The sequence shown here is derived from an EMBL/GenBank/DDBJ whole genome shotgun (WGS) entry which is preliminary data.</text>
</comment>
<reference evidence="3" key="1">
    <citation type="journal article" date="2019" name="Int. J. Syst. Evol. Microbiol.">
        <title>The Global Catalogue of Microorganisms (GCM) 10K type strain sequencing project: providing services to taxonomists for standard genome sequencing and annotation.</title>
        <authorList>
            <consortium name="The Broad Institute Genomics Platform"/>
            <consortium name="The Broad Institute Genome Sequencing Center for Infectious Disease"/>
            <person name="Wu L."/>
            <person name="Ma J."/>
        </authorList>
    </citation>
    <scope>NUCLEOTIDE SEQUENCE [LARGE SCALE GENOMIC DNA]</scope>
    <source>
        <strain evidence="3">NBRC 103632</strain>
    </source>
</reference>
<keyword evidence="3" id="KW-1185">Reference proteome</keyword>
<keyword evidence="1" id="KW-0812">Transmembrane</keyword>
<evidence type="ECO:0000313" key="2">
    <source>
        <dbReference type="EMBL" id="GLS70833.1"/>
    </source>
</evidence>
<dbReference type="PROSITE" id="PS51257">
    <property type="entry name" value="PROKAR_LIPOPROTEIN"/>
    <property type="match status" value="1"/>
</dbReference>
<accession>A0AA37TML3</accession>